<gene>
    <name evidence="2" type="ORF">BISA_1844</name>
</gene>
<evidence type="ECO:0000256" key="1">
    <source>
        <dbReference type="SAM" id="Phobius"/>
    </source>
</evidence>
<evidence type="ECO:0000313" key="3">
    <source>
        <dbReference type="Proteomes" id="UP000029066"/>
    </source>
</evidence>
<comment type="caution">
    <text evidence="2">The sequence shown here is derived from an EMBL/GenBank/DDBJ whole genome shotgun (WGS) entry which is preliminary data.</text>
</comment>
<reference evidence="2 3" key="1">
    <citation type="submission" date="2014-03" db="EMBL/GenBank/DDBJ databases">
        <title>Genomics of Bifidobacteria.</title>
        <authorList>
            <person name="Ventura M."/>
            <person name="Milani C."/>
            <person name="Lugli G.A."/>
        </authorList>
    </citation>
    <scope>NUCLEOTIDE SEQUENCE [LARGE SCALE GENOMIC DNA]</scope>
    <source>
        <strain evidence="2 3">DSM 23967</strain>
    </source>
</reference>
<feature type="transmembrane region" description="Helical" evidence="1">
    <location>
        <begin position="31"/>
        <end position="51"/>
    </location>
</feature>
<dbReference type="STRING" id="1437607.BISA_1844"/>
<dbReference type="Proteomes" id="UP000029066">
    <property type="component" value="Unassembled WGS sequence"/>
</dbReference>
<dbReference type="EMBL" id="JGZN01000016">
    <property type="protein sequence ID" value="KFI91246.1"/>
    <property type="molecule type" value="Genomic_DNA"/>
</dbReference>
<accession>A0A087D6U6</accession>
<keyword evidence="1" id="KW-0472">Membrane</keyword>
<protein>
    <submittedName>
        <fullName evidence="2">Uncharacterized protein</fullName>
    </submittedName>
</protein>
<sequence>MDDGGRAGTGSLWHIVSWLSARTPQGLKGSVVVLLAVSGVCVLLGVGMLAANHNASDVHARAYTSCRSAVESYESEAGRFRRTVDRVMAGIDMDALESSAPVQAERLRTLSVDPDSPASCDDGMGTAELDETARKTAEELKTLKSRSGRLETLASTVKRSAQADTKAAARRRLESALTQAEETLENTEDEELRVPYLRRRLTDLTGQARTMLDDDDARADDMDRLAASLSTIEESLLTGIR</sequence>
<dbReference type="AlphaFoldDB" id="A0A087D6U6"/>
<keyword evidence="1" id="KW-0812">Transmembrane</keyword>
<proteinExistence type="predicted"/>
<name>A0A087D6U6_9BIFI</name>
<keyword evidence="1" id="KW-1133">Transmembrane helix</keyword>
<evidence type="ECO:0000313" key="2">
    <source>
        <dbReference type="EMBL" id="KFI91246.1"/>
    </source>
</evidence>
<organism evidence="2 3">
    <name type="scientific">Bifidobacterium saguini DSM 23967</name>
    <dbReference type="NCBI Taxonomy" id="1437607"/>
    <lineage>
        <taxon>Bacteria</taxon>
        <taxon>Bacillati</taxon>
        <taxon>Actinomycetota</taxon>
        <taxon>Actinomycetes</taxon>
        <taxon>Bifidobacteriales</taxon>
        <taxon>Bifidobacteriaceae</taxon>
        <taxon>Bifidobacterium</taxon>
    </lineage>
</organism>